<evidence type="ECO:0000256" key="2">
    <source>
        <dbReference type="ARBA" id="ARBA00022679"/>
    </source>
</evidence>
<evidence type="ECO:0000256" key="1">
    <source>
        <dbReference type="ARBA" id="ARBA00007583"/>
    </source>
</evidence>
<evidence type="ECO:0000259" key="7">
    <source>
        <dbReference type="PROSITE" id="PS50258"/>
    </source>
</evidence>
<evidence type="ECO:0000313" key="8">
    <source>
        <dbReference type="EMBL" id="CAG9857509.1"/>
    </source>
</evidence>
<dbReference type="GO" id="GO:0046835">
    <property type="term" value="P:carbohydrate phosphorylation"/>
    <property type="evidence" value="ECO:0007669"/>
    <property type="project" value="TreeGrafter"/>
</dbReference>
<dbReference type="GO" id="GO:0005794">
    <property type="term" value="C:Golgi apparatus"/>
    <property type="evidence" value="ECO:0007669"/>
    <property type="project" value="TreeGrafter"/>
</dbReference>
<keyword evidence="9" id="KW-1185">Reference proteome</keyword>
<dbReference type="InterPro" id="IPR031357">
    <property type="entry name" value="Stealth_CR3"/>
</dbReference>
<dbReference type="InterPro" id="IPR021520">
    <property type="entry name" value="Stealth_CR2"/>
</dbReference>
<dbReference type="PANTHER" id="PTHR24045:SF0">
    <property type="entry name" value="N-ACETYLGLUCOSAMINE-1-PHOSPHOTRANSFERASE SUBUNITS ALPHA_BETA"/>
    <property type="match status" value="1"/>
</dbReference>
<proteinExistence type="inferred from homology"/>
<dbReference type="Gene3D" id="3.30.300.320">
    <property type="match status" value="1"/>
</dbReference>
<keyword evidence="6" id="KW-0472">Membrane</keyword>
<dbReference type="OrthoDB" id="263283at2759"/>
<dbReference type="GO" id="GO:0016256">
    <property type="term" value="P:N-glycan processing to lysosome"/>
    <property type="evidence" value="ECO:0007669"/>
    <property type="project" value="TreeGrafter"/>
</dbReference>
<dbReference type="PANTHER" id="PTHR24045">
    <property type="match status" value="1"/>
</dbReference>
<dbReference type="InterPro" id="IPR000800">
    <property type="entry name" value="Notch_dom"/>
</dbReference>
<keyword evidence="2" id="KW-0808">Transferase</keyword>
<feature type="transmembrane region" description="Helical" evidence="6">
    <location>
        <begin position="12"/>
        <end position="32"/>
    </location>
</feature>
<keyword evidence="6" id="KW-0812">Transmembrane</keyword>
<dbReference type="Pfam" id="PF00066">
    <property type="entry name" value="Notch"/>
    <property type="match status" value="1"/>
</dbReference>
<keyword evidence="5" id="KW-0325">Glycoprotein</keyword>
<name>A0A9N9TJQ2_PHYSR</name>
<dbReference type="InterPro" id="IPR047141">
    <property type="entry name" value="Stealth"/>
</dbReference>
<dbReference type="GO" id="GO:0003976">
    <property type="term" value="F:UDP-N-acetylglucosamine-lysosomal-enzyme N-acetylglucosaminephosphotransferase activity"/>
    <property type="evidence" value="ECO:0007669"/>
    <property type="project" value="TreeGrafter"/>
</dbReference>
<dbReference type="AlphaFoldDB" id="A0A9N9TJQ2"/>
<dbReference type="SMART" id="SM00004">
    <property type="entry name" value="NL"/>
    <property type="match status" value="1"/>
</dbReference>
<sequence length="667" mass="77873">MVVIFHMRKYFFLKCFSTIFIVLSLILIYHILKYLHYVAQRTNCKTEEKIDAVYTWVNGSDPVFLRKLNEYMRSTNTSCDSSKQRFDDKYELKFSLRSLEKFAPWINHVYIVTNGQIPYWLNLDYDKVSIITHEEIFKDVANLPTFSSPAIESNLHRTTVGLSQKFIYFNDDVFLASSVYPEDFYTPGRGFLVYLAWPLSNCAPNCLWLYVNDGQCDRDCYTPECQMDGGDCTEETPEEQKLLFDTTDKFIDENKTRSIAFDETVEKVQTNLYRSFLGKLNNSNAFINQLTSNNTDDSGIKNISYIVNNHNDRLMRSNKLRRQSMRKWRFEGRRSSRDIDAYSASLQHSNRAFNSKYGYRIRKVPSHAPILVDRAIMAEMMGKFAEEFAVTEGNRARMANDMQFSFAYYHFVMSEWRNRTVEEIFDEFDTDSSDTWSDREIRTLLTQLYDLPLSYSIVDNFENALLNCPNADSDDIPVPLYERYADSKLPVISKRRIKECRYLRDLLLEKFQKVLVYKFEVLYNTEQFVSFAMLNSNISDVVGNLDEIRRLRRKFVCLNDNLDESKESENELVKAVLYDFYLSFFPKPSAFELPQELRNKFLYVDELNEWKYARSLARMCLCGVIASLILFATINALMRVCCLIVGKIRDGAEAVGLPTCKRPVGAG</sequence>
<keyword evidence="4" id="KW-1015">Disulfide bond</keyword>
<dbReference type="Pfam" id="PF17101">
    <property type="entry name" value="Stealth_CR1"/>
    <property type="match status" value="1"/>
</dbReference>
<comment type="similarity">
    <text evidence="1">Belongs to the stealth family.</text>
</comment>
<keyword evidence="6" id="KW-1133">Transmembrane helix</keyword>
<gene>
    <name evidence="8" type="ORF">PHYEVI_LOCUS3914</name>
</gene>
<dbReference type="Pfam" id="PF11380">
    <property type="entry name" value="Stealth_CR2"/>
    <property type="match status" value="1"/>
</dbReference>
<keyword evidence="3" id="KW-0677">Repeat</keyword>
<dbReference type="InterPro" id="IPR031358">
    <property type="entry name" value="Stealth_CR1"/>
</dbReference>
<dbReference type="Proteomes" id="UP001153712">
    <property type="component" value="Chromosome 14"/>
</dbReference>
<evidence type="ECO:0000256" key="5">
    <source>
        <dbReference type="ARBA" id="ARBA00023180"/>
    </source>
</evidence>
<evidence type="ECO:0000256" key="6">
    <source>
        <dbReference type="SAM" id="Phobius"/>
    </source>
</evidence>
<evidence type="ECO:0000313" key="9">
    <source>
        <dbReference type="Proteomes" id="UP001153712"/>
    </source>
</evidence>
<dbReference type="InterPro" id="IPR031356">
    <property type="entry name" value="Stealth_CR4"/>
</dbReference>
<dbReference type="EMBL" id="OU900107">
    <property type="protein sequence ID" value="CAG9857509.1"/>
    <property type="molecule type" value="Genomic_DNA"/>
</dbReference>
<feature type="transmembrane region" description="Helical" evidence="6">
    <location>
        <begin position="616"/>
        <end position="638"/>
    </location>
</feature>
<organism evidence="8 9">
    <name type="scientific">Phyllotreta striolata</name>
    <name type="common">Striped flea beetle</name>
    <name type="synonym">Crioceris striolata</name>
    <dbReference type="NCBI Taxonomy" id="444603"/>
    <lineage>
        <taxon>Eukaryota</taxon>
        <taxon>Metazoa</taxon>
        <taxon>Ecdysozoa</taxon>
        <taxon>Arthropoda</taxon>
        <taxon>Hexapoda</taxon>
        <taxon>Insecta</taxon>
        <taxon>Pterygota</taxon>
        <taxon>Neoptera</taxon>
        <taxon>Endopterygota</taxon>
        <taxon>Coleoptera</taxon>
        <taxon>Polyphaga</taxon>
        <taxon>Cucujiformia</taxon>
        <taxon>Chrysomeloidea</taxon>
        <taxon>Chrysomelidae</taxon>
        <taxon>Galerucinae</taxon>
        <taxon>Alticini</taxon>
        <taxon>Phyllotreta</taxon>
    </lineage>
</organism>
<dbReference type="PROSITE" id="PS50258">
    <property type="entry name" value="LNR"/>
    <property type="match status" value="1"/>
</dbReference>
<dbReference type="Pfam" id="PF17103">
    <property type="entry name" value="Stealth_CR4"/>
    <property type="match status" value="1"/>
</dbReference>
<dbReference type="Pfam" id="PF17102">
    <property type="entry name" value="Stealth_CR3"/>
    <property type="match status" value="1"/>
</dbReference>
<evidence type="ECO:0000256" key="4">
    <source>
        <dbReference type="ARBA" id="ARBA00023157"/>
    </source>
</evidence>
<evidence type="ECO:0000256" key="3">
    <source>
        <dbReference type="ARBA" id="ARBA00022737"/>
    </source>
</evidence>
<protein>
    <recommendedName>
        <fullName evidence="7">LNR domain-containing protein</fullName>
    </recommendedName>
</protein>
<feature type="domain" description="LNR" evidence="7">
    <location>
        <begin position="202"/>
        <end position="238"/>
    </location>
</feature>
<reference evidence="8" key="1">
    <citation type="submission" date="2022-01" db="EMBL/GenBank/DDBJ databases">
        <authorList>
            <person name="King R."/>
        </authorList>
    </citation>
    <scope>NUCLEOTIDE SEQUENCE</scope>
</reference>
<accession>A0A9N9TJQ2</accession>